<organism evidence="1">
    <name type="scientific">Zooxanthella nutricula</name>
    <dbReference type="NCBI Taxonomy" id="1333877"/>
    <lineage>
        <taxon>Eukaryota</taxon>
        <taxon>Sar</taxon>
        <taxon>Alveolata</taxon>
        <taxon>Dinophyceae</taxon>
        <taxon>Peridiniales</taxon>
        <taxon>Peridiniales incertae sedis</taxon>
        <taxon>Zooxanthella</taxon>
    </lineage>
</organism>
<gene>
    <name evidence="1" type="ORF">BRAN1462_LOCUS6963</name>
</gene>
<sequence>MLSLLERCHDESPPGARSHCAATAAPAPWRVPPSARGLLRACAYSAALGLVFEAAAWSAGSVGLVGALSGAIQRWGRQSPPSRADMWNIDPPLDACKDMFHTLRDVMGGDIKLESVDYETGEAVALSWRNISEAAELVANSTLTSRASFGRCTPDASTVVWFYPDWSGDNSATFPDVTQFQDAVCNRMSFFVDSYIGVECIAFYRVPTVKAMGLLLRKYHAPGSVLHAVVCGHGDNRHDDQGRLALSAYVNDDGSLYENAIHANGSRVNSTTSSMLAALGERLTATGTVTLQSCHGGTNGVAKMFSEGVGDHWVFGGVVSLNRAGLVMLDTEFSGGADGPVRVGTDTYSASLYLAMAKQEGQAAFYATKESILAWYKGQNMGLVTQWKYPSRNGKVVRRGCNVEAAKWLVAKKEADAALLELPVPIPPKASGVVRETLSAGVADDPKSGDAVVEWLPGGRRSVVAAKDFDGLVVTSCGD</sequence>
<protein>
    <submittedName>
        <fullName evidence="1">Uncharacterized protein</fullName>
    </submittedName>
</protein>
<proteinExistence type="predicted"/>
<reference evidence="1" key="1">
    <citation type="submission" date="2021-01" db="EMBL/GenBank/DDBJ databases">
        <authorList>
            <person name="Corre E."/>
            <person name="Pelletier E."/>
            <person name="Niang G."/>
            <person name="Scheremetjew M."/>
            <person name="Finn R."/>
            <person name="Kale V."/>
            <person name="Holt S."/>
            <person name="Cochrane G."/>
            <person name="Meng A."/>
            <person name="Brown T."/>
            <person name="Cohen L."/>
        </authorList>
    </citation>
    <scope>NUCLEOTIDE SEQUENCE</scope>
    <source>
        <strain evidence="1">RCC3387</strain>
    </source>
</reference>
<dbReference type="AlphaFoldDB" id="A0A7S2MZP2"/>
<accession>A0A7S2MZP2</accession>
<evidence type="ECO:0000313" key="1">
    <source>
        <dbReference type="EMBL" id="CAD9511314.1"/>
    </source>
</evidence>
<name>A0A7S2MZP2_9DINO</name>
<dbReference type="EMBL" id="HBGW01011040">
    <property type="protein sequence ID" value="CAD9511314.1"/>
    <property type="molecule type" value="Transcribed_RNA"/>
</dbReference>